<feature type="domain" description="SnoaL-like" evidence="1">
    <location>
        <begin position="16"/>
        <end position="117"/>
    </location>
</feature>
<dbReference type="Gene3D" id="3.10.450.50">
    <property type="match status" value="1"/>
</dbReference>
<organism evidence="2">
    <name type="scientific">uncultured bacterium lac84</name>
    <dbReference type="NCBI Taxonomy" id="1447248"/>
    <lineage>
        <taxon>Bacteria</taxon>
        <taxon>environmental samples</taxon>
    </lineage>
</organism>
<dbReference type="SUPFAM" id="SSF54427">
    <property type="entry name" value="NTF2-like"/>
    <property type="match status" value="1"/>
</dbReference>
<name>X2LC65_9BACT</name>
<dbReference type="CDD" id="cd00531">
    <property type="entry name" value="NTF2_like"/>
    <property type="match status" value="1"/>
</dbReference>
<proteinExistence type="predicted"/>
<dbReference type="AlphaFoldDB" id="X2LC65"/>
<protein>
    <submittedName>
        <fullName evidence="2">Ketosteroid isomerase-like protein</fullName>
    </submittedName>
</protein>
<dbReference type="GO" id="GO:0016853">
    <property type="term" value="F:isomerase activity"/>
    <property type="evidence" value="ECO:0007669"/>
    <property type="project" value="UniProtKB-KW"/>
</dbReference>
<sequence length="136" mass="14876">MTASHADAQATNLEAVQRYAAAWQSGDRAALADCYHDDFTLHYFGDNAFAGDHVGKQAALTTLAKFSALTNRKLLSIVDVMAGPARATIIARESFERGGQRAEFERVLVYTVRDGKLHECWVLDGDRAGVDRFLAA</sequence>
<dbReference type="InterPro" id="IPR032710">
    <property type="entry name" value="NTF2-like_dom_sf"/>
</dbReference>
<dbReference type="InterPro" id="IPR037401">
    <property type="entry name" value="SnoaL-like"/>
</dbReference>
<keyword evidence="2" id="KW-0413">Isomerase</keyword>
<reference evidence="2" key="1">
    <citation type="submission" date="2013-10" db="EMBL/GenBank/DDBJ databases">
        <title>Functional metagenomics reveals novel beta-galactosidases not predictable from gene sequences.</title>
        <authorList>
            <person name="Cheng J."/>
            <person name="Engel K."/>
            <person name="Romantsov T."/>
            <person name="Neufeld J.D."/>
            <person name="Rose D.R."/>
            <person name="Charles T.C."/>
        </authorList>
    </citation>
    <scope>NUCLEOTIDE SEQUENCE</scope>
</reference>
<dbReference type="Pfam" id="PF12680">
    <property type="entry name" value="SnoaL_2"/>
    <property type="match status" value="1"/>
</dbReference>
<evidence type="ECO:0000259" key="1">
    <source>
        <dbReference type="Pfam" id="PF12680"/>
    </source>
</evidence>
<evidence type="ECO:0000313" key="2">
    <source>
        <dbReference type="EMBL" id="AHN97812.1"/>
    </source>
</evidence>
<accession>X2LC65</accession>
<dbReference type="EMBL" id="KF796600">
    <property type="protein sequence ID" value="AHN97812.1"/>
    <property type="molecule type" value="Genomic_DNA"/>
</dbReference>